<proteinExistence type="predicted"/>
<protein>
    <submittedName>
        <fullName evidence="1">Uncharacterized protein</fullName>
    </submittedName>
</protein>
<dbReference type="AlphaFoldDB" id="A0A7R9PQH4"/>
<accession>A0A7R9PQH4</accession>
<dbReference type="EMBL" id="OE844125">
    <property type="protein sequence ID" value="CAD7604742.1"/>
    <property type="molecule type" value="Genomic_DNA"/>
</dbReference>
<organism evidence="1">
    <name type="scientific">Timema genevievae</name>
    <name type="common">Walking stick</name>
    <dbReference type="NCBI Taxonomy" id="629358"/>
    <lineage>
        <taxon>Eukaryota</taxon>
        <taxon>Metazoa</taxon>
        <taxon>Ecdysozoa</taxon>
        <taxon>Arthropoda</taxon>
        <taxon>Hexapoda</taxon>
        <taxon>Insecta</taxon>
        <taxon>Pterygota</taxon>
        <taxon>Neoptera</taxon>
        <taxon>Polyneoptera</taxon>
        <taxon>Phasmatodea</taxon>
        <taxon>Timematodea</taxon>
        <taxon>Timematoidea</taxon>
        <taxon>Timematidae</taxon>
        <taxon>Timema</taxon>
    </lineage>
</organism>
<evidence type="ECO:0000313" key="1">
    <source>
        <dbReference type="EMBL" id="CAD7604742.1"/>
    </source>
</evidence>
<gene>
    <name evidence="1" type="ORF">TGEB3V08_LOCUS9249</name>
</gene>
<reference evidence="1" key="1">
    <citation type="submission" date="2020-11" db="EMBL/GenBank/DDBJ databases">
        <authorList>
            <person name="Tran Van P."/>
        </authorList>
    </citation>
    <scope>NUCLEOTIDE SEQUENCE</scope>
</reference>
<name>A0A7R9PQH4_TIMGE</name>
<sequence length="82" mass="8857">MQTRPNEYDAPVHVATVMSDPSVAYLANALVVLNSTAKDGEIEVRISVGQFDERIPVGTAVSDVTPPNPPTLLRVTTQLLRI</sequence>